<dbReference type="InterPro" id="IPR020846">
    <property type="entry name" value="MFS_dom"/>
</dbReference>
<comment type="subcellular location">
    <subcellularLocation>
        <location evidence="1">Cell membrane</location>
        <topology evidence="1">Multi-pass membrane protein</topology>
    </subcellularLocation>
</comment>
<keyword evidence="2" id="KW-1003">Cell membrane</keyword>
<feature type="transmembrane region" description="Helical" evidence="6">
    <location>
        <begin position="330"/>
        <end position="349"/>
    </location>
</feature>
<evidence type="ECO:0000256" key="2">
    <source>
        <dbReference type="ARBA" id="ARBA00022475"/>
    </source>
</evidence>
<feature type="transmembrane region" description="Helical" evidence="6">
    <location>
        <begin position="42"/>
        <end position="63"/>
    </location>
</feature>
<evidence type="ECO:0000256" key="5">
    <source>
        <dbReference type="ARBA" id="ARBA00023136"/>
    </source>
</evidence>
<dbReference type="PANTHER" id="PTHR43124">
    <property type="entry name" value="PURINE EFFLUX PUMP PBUE"/>
    <property type="match status" value="1"/>
</dbReference>
<dbReference type="InterPro" id="IPR050189">
    <property type="entry name" value="MFS_Efflux_Transporters"/>
</dbReference>
<keyword evidence="3 6" id="KW-0812">Transmembrane</keyword>
<dbReference type="CDD" id="cd17324">
    <property type="entry name" value="MFS_NepI_like"/>
    <property type="match status" value="1"/>
</dbReference>
<feature type="transmembrane region" description="Helical" evidence="6">
    <location>
        <begin position="266"/>
        <end position="283"/>
    </location>
</feature>
<protein>
    <submittedName>
        <fullName evidence="8">DHA1 family chloramphenicol resistance protein-like MFS transporter</fullName>
    </submittedName>
</protein>
<dbReference type="Pfam" id="PF07690">
    <property type="entry name" value="MFS_1"/>
    <property type="match status" value="1"/>
</dbReference>
<evidence type="ECO:0000256" key="4">
    <source>
        <dbReference type="ARBA" id="ARBA00022989"/>
    </source>
</evidence>
<dbReference type="RefSeq" id="WP_068026844.1">
    <property type="nucleotide sequence ID" value="NZ_QQAZ01000008.1"/>
</dbReference>
<reference evidence="8 9" key="1">
    <citation type="submission" date="2018-07" db="EMBL/GenBank/DDBJ databases">
        <title>Genomic Encyclopedia of Type Strains, Phase IV (KMG-IV): sequencing the most valuable type-strain genomes for metagenomic binning, comparative biology and taxonomic classification.</title>
        <authorList>
            <person name="Goeker M."/>
        </authorList>
    </citation>
    <scope>NUCLEOTIDE SEQUENCE [LARGE SCALE GENOMIC DNA]</scope>
    <source>
        <strain evidence="8 9">DSM 44952</strain>
    </source>
</reference>
<feature type="transmembrane region" description="Helical" evidence="6">
    <location>
        <begin position="289"/>
        <end position="309"/>
    </location>
</feature>
<dbReference type="PROSITE" id="PS50850">
    <property type="entry name" value="MFS"/>
    <property type="match status" value="1"/>
</dbReference>
<dbReference type="OrthoDB" id="9814237at2"/>
<dbReference type="AlphaFoldDB" id="A0A370H2F1"/>
<feature type="transmembrane region" description="Helical" evidence="6">
    <location>
        <begin position="201"/>
        <end position="224"/>
    </location>
</feature>
<feature type="transmembrane region" description="Helical" evidence="6">
    <location>
        <begin position="99"/>
        <end position="119"/>
    </location>
</feature>
<evidence type="ECO:0000313" key="8">
    <source>
        <dbReference type="EMBL" id="RDI48243.1"/>
    </source>
</evidence>
<feature type="transmembrane region" description="Helical" evidence="6">
    <location>
        <begin position="131"/>
        <end position="152"/>
    </location>
</feature>
<sequence length="398" mass="40249">MPAAVYILGLAIFAQGTSELMLSGLLTELSGSLGISVPQAGWLISAFAIGMLLGAPVLAVATARWSRRTALVSFMAVFIAAHVVAASTSDYRVLLATRVVSAFVYAGCWAVASLTAVGLVRENERGKAMSIVAGGFAVANIAGLPAGTFIGQHLGWRAAFWAVAVLSALAMICVLAVTPNSRSAAAPQVRRELRGLATRPVGLLYGTTILATSAQMAAFAYLGALVTEKTGLADGWVPVVLLVYGLGAVGGIIVGGRTADAYPMRTLVVGVSALTLTLILLAATAQYAISVVVLAFLLGAFALGINPLLNSRVFALAPTAPTLGAAGNTVAFNVGITVGPWVGGLAIGAGLGYPSVAWIGAVLGVAALGVVGWSRALERRSASDAAAPVAPRLAEVDA</sequence>
<feature type="transmembrane region" description="Helical" evidence="6">
    <location>
        <begin position="236"/>
        <end position="254"/>
    </location>
</feature>
<evidence type="ECO:0000256" key="6">
    <source>
        <dbReference type="SAM" id="Phobius"/>
    </source>
</evidence>
<keyword evidence="4 6" id="KW-1133">Transmembrane helix</keyword>
<dbReference type="Gene3D" id="1.20.1250.20">
    <property type="entry name" value="MFS general substrate transporter like domains"/>
    <property type="match status" value="2"/>
</dbReference>
<dbReference type="STRING" id="1210089.GCA_001613165_05896"/>
<comment type="caution">
    <text evidence="8">The sequence shown here is derived from an EMBL/GenBank/DDBJ whole genome shotgun (WGS) entry which is preliminary data.</text>
</comment>
<dbReference type="PANTHER" id="PTHR43124:SF3">
    <property type="entry name" value="CHLORAMPHENICOL EFFLUX PUMP RV0191"/>
    <property type="match status" value="1"/>
</dbReference>
<dbReference type="GO" id="GO:0022857">
    <property type="term" value="F:transmembrane transporter activity"/>
    <property type="evidence" value="ECO:0007669"/>
    <property type="project" value="InterPro"/>
</dbReference>
<dbReference type="Proteomes" id="UP000255355">
    <property type="component" value="Unassembled WGS sequence"/>
</dbReference>
<keyword evidence="5 6" id="KW-0472">Membrane</keyword>
<feature type="transmembrane region" description="Helical" evidence="6">
    <location>
        <begin position="355"/>
        <end position="373"/>
    </location>
</feature>
<evidence type="ECO:0000313" key="9">
    <source>
        <dbReference type="Proteomes" id="UP000255355"/>
    </source>
</evidence>
<feature type="transmembrane region" description="Helical" evidence="6">
    <location>
        <begin position="158"/>
        <end position="180"/>
    </location>
</feature>
<evidence type="ECO:0000256" key="3">
    <source>
        <dbReference type="ARBA" id="ARBA00022692"/>
    </source>
</evidence>
<dbReference type="GO" id="GO:0005886">
    <property type="term" value="C:plasma membrane"/>
    <property type="evidence" value="ECO:0007669"/>
    <property type="project" value="UniProtKB-SubCell"/>
</dbReference>
<evidence type="ECO:0000256" key="1">
    <source>
        <dbReference type="ARBA" id="ARBA00004651"/>
    </source>
</evidence>
<dbReference type="NCBIfam" id="NF033135">
    <property type="entry name" value="cmx_cmrA"/>
    <property type="match status" value="1"/>
</dbReference>
<dbReference type="SUPFAM" id="SSF103473">
    <property type="entry name" value="MFS general substrate transporter"/>
    <property type="match status" value="1"/>
</dbReference>
<gene>
    <name evidence="8" type="ORF">DFR68_10872</name>
</gene>
<evidence type="ECO:0000259" key="7">
    <source>
        <dbReference type="PROSITE" id="PS50850"/>
    </source>
</evidence>
<dbReference type="InterPro" id="IPR036259">
    <property type="entry name" value="MFS_trans_sf"/>
</dbReference>
<organism evidence="8 9">
    <name type="scientific">Nocardia mexicana</name>
    <dbReference type="NCBI Taxonomy" id="279262"/>
    <lineage>
        <taxon>Bacteria</taxon>
        <taxon>Bacillati</taxon>
        <taxon>Actinomycetota</taxon>
        <taxon>Actinomycetes</taxon>
        <taxon>Mycobacteriales</taxon>
        <taxon>Nocardiaceae</taxon>
        <taxon>Nocardia</taxon>
    </lineage>
</organism>
<proteinExistence type="predicted"/>
<feature type="domain" description="Major facilitator superfamily (MFS) profile" evidence="7">
    <location>
        <begin position="4"/>
        <end position="379"/>
    </location>
</feature>
<feature type="transmembrane region" description="Helical" evidence="6">
    <location>
        <begin position="70"/>
        <end position="87"/>
    </location>
</feature>
<keyword evidence="9" id="KW-1185">Reference proteome</keyword>
<dbReference type="InterPro" id="IPR011701">
    <property type="entry name" value="MFS"/>
</dbReference>
<accession>A0A370H2F1</accession>
<name>A0A370H2F1_9NOCA</name>
<dbReference type="EMBL" id="QQAZ01000008">
    <property type="protein sequence ID" value="RDI48243.1"/>
    <property type="molecule type" value="Genomic_DNA"/>
</dbReference>